<feature type="compositionally biased region" description="Acidic residues" evidence="8">
    <location>
        <begin position="71"/>
        <end position="98"/>
    </location>
</feature>
<dbReference type="InterPro" id="IPR012879">
    <property type="entry name" value="CCDC47"/>
</dbReference>
<dbReference type="Proteomes" id="UP000005207">
    <property type="component" value="Linkage group LG4"/>
</dbReference>
<protein>
    <recommendedName>
        <fullName evidence="6">PAT complex subunit CCDC47</fullName>
    </recommendedName>
    <alternativeName>
        <fullName evidence="7">Coiled-coil domain-containing protein 47</fullName>
    </alternativeName>
</protein>
<keyword evidence="10" id="KW-0732">Signal</keyword>
<comment type="similarity">
    <text evidence="5">Belongs to the CCDC47 family.</text>
</comment>
<dbReference type="AlphaFoldDB" id="A0A669CTE0"/>
<dbReference type="Ensembl" id="ENSONIT00000092758.1">
    <property type="protein sequence ID" value="ENSONIP00000049579.1"/>
    <property type="gene ID" value="ENSONIG00000009857.2"/>
</dbReference>
<feature type="region of interest" description="Disordered" evidence="8">
    <location>
        <begin position="49"/>
        <end position="99"/>
    </location>
</feature>
<keyword evidence="1 9" id="KW-0812">Transmembrane</keyword>
<evidence type="ECO:0000256" key="8">
    <source>
        <dbReference type="SAM" id="MobiDB-lite"/>
    </source>
</evidence>
<feature type="signal peptide" evidence="10">
    <location>
        <begin position="1"/>
        <end position="23"/>
    </location>
</feature>
<evidence type="ECO:0000256" key="7">
    <source>
        <dbReference type="ARBA" id="ARBA00034902"/>
    </source>
</evidence>
<evidence type="ECO:0000256" key="9">
    <source>
        <dbReference type="SAM" id="Phobius"/>
    </source>
</evidence>
<dbReference type="GO" id="GO:0032469">
    <property type="term" value="P:endoplasmic reticulum calcium ion homeostasis"/>
    <property type="evidence" value="ECO:0007669"/>
    <property type="project" value="InterPro"/>
</dbReference>
<feature type="chain" id="PRO_5025464878" description="PAT complex subunit CCDC47" evidence="10">
    <location>
        <begin position="24"/>
        <end position="528"/>
    </location>
</feature>
<keyword evidence="12" id="KW-1185">Reference proteome</keyword>
<dbReference type="Pfam" id="PF07946">
    <property type="entry name" value="CCDC47"/>
    <property type="match status" value="1"/>
</dbReference>
<dbReference type="GeneTree" id="ENSGT00390000013997"/>
<keyword evidence="2 9" id="KW-1133">Transmembrane helix</keyword>
<evidence type="ECO:0000256" key="5">
    <source>
        <dbReference type="ARBA" id="ARBA00034746"/>
    </source>
</evidence>
<proteinExistence type="inferred from homology"/>
<dbReference type="InParanoid" id="A0A669CTE0"/>
<feature type="compositionally biased region" description="Basic residues" evidence="8">
    <location>
        <begin position="518"/>
        <end position="528"/>
    </location>
</feature>
<evidence type="ECO:0000313" key="12">
    <source>
        <dbReference type="Proteomes" id="UP000005207"/>
    </source>
</evidence>
<dbReference type="PANTHER" id="PTHR12883">
    <property type="entry name" value="ADIPOCYTE-SPECIFIC PROTEIN 4-RELATED"/>
    <property type="match status" value="1"/>
</dbReference>
<dbReference type="FunCoup" id="A0A669CTE0">
    <property type="interactions" value="1788"/>
</dbReference>
<accession>A0A669CTE0</accession>
<reference evidence="12" key="1">
    <citation type="submission" date="2012-01" db="EMBL/GenBank/DDBJ databases">
        <title>The Genome Sequence of Oreochromis niloticus (Nile Tilapia).</title>
        <authorList>
            <consortium name="Broad Institute Genome Assembly Team"/>
            <consortium name="Broad Institute Sequencing Platform"/>
            <person name="Di Palma F."/>
            <person name="Johnson J."/>
            <person name="Lander E.S."/>
            <person name="Lindblad-Toh K."/>
        </authorList>
    </citation>
    <scope>NUCLEOTIDE SEQUENCE [LARGE SCALE GENOMIC DNA]</scope>
</reference>
<keyword evidence="3 9" id="KW-0472">Membrane</keyword>
<evidence type="ECO:0000256" key="1">
    <source>
        <dbReference type="ARBA" id="ARBA00022692"/>
    </source>
</evidence>
<dbReference type="GO" id="GO:0005509">
    <property type="term" value="F:calcium ion binding"/>
    <property type="evidence" value="ECO:0007669"/>
    <property type="project" value="InterPro"/>
</dbReference>
<reference evidence="11" key="3">
    <citation type="submission" date="2025-09" db="UniProtKB">
        <authorList>
            <consortium name="Ensembl"/>
        </authorList>
    </citation>
    <scope>IDENTIFICATION</scope>
</reference>
<evidence type="ECO:0000256" key="10">
    <source>
        <dbReference type="SAM" id="SignalP"/>
    </source>
</evidence>
<evidence type="ECO:0000256" key="4">
    <source>
        <dbReference type="ARBA" id="ARBA00034697"/>
    </source>
</evidence>
<feature type="compositionally biased region" description="Basic and acidic residues" evidence="8">
    <location>
        <begin position="475"/>
        <end position="517"/>
    </location>
</feature>
<gene>
    <name evidence="11" type="primary">CCDC47</name>
    <name evidence="11" type="synonym">ccdc47</name>
</gene>
<sequence length="528" mass="60534">MRSLYLLLIPALLLLLAIPVSRGRYNDDFDDGEDLADFDDNDFAEFEDMTDDSAAEAETAPPPRASPSLQPDEDEDEDEATVELEDGQDGFEDPDTQDQDIYSKYDQEEFEGIGDMEKTGQSMKDPLIIHTVPAHLQNSWESYYMEILMVTGLLAYIMNYIIGKNKNSRLAQAWFNSHRELLESNFALVGDDGTSKEAVSTGKLNQENEHIYNLWCSGRVCCEGMLIQLKFLKRQDLLNVLARMMRPACDQVVRFHFFFSLRCVLLQIHFLTSSVCGLGFFCFVLGVFLQQVKVTLNDEDMDTFVFAVGTKKAMARLQKEMQDLSEFCGDKPKSGAKYGLPESLAILSEMGEVTDGVMDNKMVHYITNHADKIESIHFSDQFSGPKVMQEEGQPLKLPETKKTLLFTFNVPGMGNTSPKDMDALLPLMNMVIYSIDKVKKLRLNREGKQKADKNRARVEENFLKQTHAQRQEAAQTRREEKKRAEKERIMNEEDPERQRRLEEAAQRREQKKIEKKQMKMKQIKVKAM</sequence>
<dbReference type="GO" id="GO:0030867">
    <property type="term" value="C:rough endoplasmic reticulum membrane"/>
    <property type="evidence" value="ECO:0007669"/>
    <property type="project" value="UniProtKB-SubCell"/>
</dbReference>
<evidence type="ECO:0000256" key="6">
    <source>
        <dbReference type="ARBA" id="ARBA00034875"/>
    </source>
</evidence>
<feature type="transmembrane region" description="Helical" evidence="9">
    <location>
        <begin position="264"/>
        <end position="289"/>
    </location>
</feature>
<dbReference type="OMA" id="MHLVRDM"/>
<reference evidence="11" key="2">
    <citation type="submission" date="2025-08" db="UniProtKB">
        <authorList>
            <consortium name="Ensembl"/>
        </authorList>
    </citation>
    <scope>IDENTIFICATION</scope>
</reference>
<evidence type="ECO:0000313" key="11">
    <source>
        <dbReference type="Ensembl" id="ENSONIP00000049579.1"/>
    </source>
</evidence>
<dbReference type="PANTHER" id="PTHR12883:SF0">
    <property type="entry name" value="PAT COMPLEX SUBUNIT CCDC47"/>
    <property type="match status" value="1"/>
</dbReference>
<comment type="subcellular location">
    <subcellularLocation>
        <location evidence="4">Rough endoplasmic reticulum membrane</location>
        <topology evidence="4">Single-pass type I membrane protein</topology>
    </subcellularLocation>
</comment>
<name>A0A669CTE0_ORENI</name>
<feature type="region of interest" description="Disordered" evidence="8">
    <location>
        <begin position="462"/>
        <end position="528"/>
    </location>
</feature>
<evidence type="ECO:0000256" key="3">
    <source>
        <dbReference type="ARBA" id="ARBA00023136"/>
    </source>
</evidence>
<evidence type="ECO:0000256" key="2">
    <source>
        <dbReference type="ARBA" id="ARBA00022989"/>
    </source>
</evidence>
<organism evidence="11 12">
    <name type="scientific">Oreochromis niloticus</name>
    <name type="common">Nile tilapia</name>
    <name type="synonym">Tilapia nilotica</name>
    <dbReference type="NCBI Taxonomy" id="8128"/>
    <lineage>
        <taxon>Eukaryota</taxon>
        <taxon>Metazoa</taxon>
        <taxon>Chordata</taxon>
        <taxon>Craniata</taxon>
        <taxon>Vertebrata</taxon>
        <taxon>Euteleostomi</taxon>
        <taxon>Actinopterygii</taxon>
        <taxon>Neopterygii</taxon>
        <taxon>Teleostei</taxon>
        <taxon>Neoteleostei</taxon>
        <taxon>Acanthomorphata</taxon>
        <taxon>Ovalentaria</taxon>
        <taxon>Cichlomorphae</taxon>
        <taxon>Cichliformes</taxon>
        <taxon>Cichlidae</taxon>
        <taxon>African cichlids</taxon>
        <taxon>Pseudocrenilabrinae</taxon>
        <taxon>Oreochromini</taxon>
        <taxon>Oreochromis</taxon>
    </lineage>
</organism>